<feature type="compositionally biased region" description="Polar residues" evidence="1">
    <location>
        <begin position="128"/>
        <end position="143"/>
    </location>
</feature>
<keyword evidence="3" id="KW-1185">Reference proteome</keyword>
<reference evidence="2 3" key="1">
    <citation type="submission" date="2014-06" db="EMBL/GenBank/DDBJ databases">
        <authorList>
            <person name="Swart Estienne"/>
        </authorList>
    </citation>
    <scope>NUCLEOTIDE SEQUENCE [LARGE SCALE GENOMIC DNA]</scope>
    <source>
        <strain evidence="2 3">130c</strain>
    </source>
</reference>
<dbReference type="InParanoid" id="A0A078ALF2"/>
<evidence type="ECO:0000256" key="1">
    <source>
        <dbReference type="SAM" id="MobiDB-lite"/>
    </source>
</evidence>
<feature type="compositionally biased region" description="Polar residues" evidence="1">
    <location>
        <begin position="326"/>
        <end position="335"/>
    </location>
</feature>
<dbReference type="AlphaFoldDB" id="A0A078ALF2"/>
<feature type="compositionally biased region" description="Basic residues" evidence="1">
    <location>
        <begin position="147"/>
        <end position="160"/>
    </location>
</feature>
<name>A0A078ALF2_STYLE</name>
<evidence type="ECO:0000313" key="2">
    <source>
        <dbReference type="EMBL" id="CDW81688.1"/>
    </source>
</evidence>
<organism evidence="2 3">
    <name type="scientific">Stylonychia lemnae</name>
    <name type="common">Ciliate</name>
    <dbReference type="NCBI Taxonomy" id="5949"/>
    <lineage>
        <taxon>Eukaryota</taxon>
        <taxon>Sar</taxon>
        <taxon>Alveolata</taxon>
        <taxon>Ciliophora</taxon>
        <taxon>Intramacronucleata</taxon>
        <taxon>Spirotrichea</taxon>
        <taxon>Stichotrichia</taxon>
        <taxon>Sporadotrichida</taxon>
        <taxon>Oxytrichidae</taxon>
        <taxon>Stylonychinae</taxon>
        <taxon>Stylonychia</taxon>
    </lineage>
</organism>
<accession>A0A078ALF2</accession>
<sequence length="908" mass="107858">MKQVITSPKHMQKSSSNSFIKIKESIHSRIGSLSRAKQPFYSTLEIIKPQKAETDEQIFDIPSNPFKNELPLIMNQKQTENRLKKLIDQIDSFKDKKPLLRNFSTNMNMSRSLFQVKPTINIENLLKSNQKQGKQDETQNLSINKEHQHKKKKKKSKNKKVNFSLSPIRMSQRVLLKRQNQGLNSFANFDEGDTEFDDYEFYKQLMRQYGDELKQVFIGFDSKIDHKTLDHDLDAAKNNRHFYLMRNLKYIIKKQMFDHHNTDLDEYDDQFQFDKLASLHKQLGLKEENKKDDDGLKGAVIPKQFQKILQRSNSILSMFKIDDIQSDNGQHSQNRLHQKQNESSLLSSNKKHSHQQKVEMLYYDKDLNVSKRPPVQDKNQITEESILTELMSRQNLSSQRGSKDYTLKDLTTKGCDIKKIFSDICPEKFQPKKLNRYSTDPILRIADMSTNIITNTQIFGQSSLLQNQDEKTETKLQDSLFSYRNNNQGQSSKHKNESLIKVDDPNDLYNFEMSVKNSINNLDSKFQDRSNSNSHHLLPEEIVQKREQSLKDLINKMNEVQLPEDYKPQKPEVTQKDNVLSILYKFQEMHKYNMFHTKRKIANINNKKRAETEEVEYDNFYEKNKQTVAKQIDQDKDKYQVRMTQSASVDNIQQILENERQGKSKKKQVEFEEEPENEYVPQYDENGKLLNKRDDTAERVILFQMQKSNILDKIELVKDKRRRQYVVEPLSFSKIGKQIFKNKKEPYHTIIQEKSSEEYLRSFNKIHKNLRGDSELQQEERIKQRDRELKNQEEIVSEQMRGQPLFKDLQIIDEIDENNKYFKWQYAKIQKNPLYKINYKRELAVMDAKIVRENAKKESKELHDLEKKKIMEKRDIFMSKDHDTKRKKRMVKAQKLIKQQNARDDLHF</sequence>
<protein>
    <submittedName>
        <fullName evidence="2">Uncharacterized protein</fullName>
    </submittedName>
</protein>
<feature type="region of interest" description="Disordered" evidence="1">
    <location>
        <begin position="877"/>
        <end position="908"/>
    </location>
</feature>
<evidence type="ECO:0000313" key="3">
    <source>
        <dbReference type="Proteomes" id="UP000039865"/>
    </source>
</evidence>
<proteinExistence type="predicted"/>
<dbReference type="EMBL" id="CCKQ01010182">
    <property type="protein sequence ID" value="CDW81688.1"/>
    <property type="molecule type" value="Genomic_DNA"/>
</dbReference>
<dbReference type="Proteomes" id="UP000039865">
    <property type="component" value="Unassembled WGS sequence"/>
</dbReference>
<feature type="region of interest" description="Disordered" evidence="1">
    <location>
        <begin position="128"/>
        <end position="163"/>
    </location>
</feature>
<gene>
    <name evidence="2" type="primary">Contig9966.g10650</name>
    <name evidence="2" type="ORF">STYLEM_10711</name>
</gene>
<feature type="region of interest" description="Disordered" evidence="1">
    <location>
        <begin position="326"/>
        <end position="355"/>
    </location>
</feature>